<organism evidence="4 5">
    <name type="scientific">Litorilinea aerophila</name>
    <dbReference type="NCBI Taxonomy" id="1204385"/>
    <lineage>
        <taxon>Bacteria</taxon>
        <taxon>Bacillati</taxon>
        <taxon>Chloroflexota</taxon>
        <taxon>Caldilineae</taxon>
        <taxon>Caldilineales</taxon>
        <taxon>Caldilineaceae</taxon>
        <taxon>Litorilinea</taxon>
    </lineage>
</organism>
<keyword evidence="5" id="KW-1185">Reference proteome</keyword>
<dbReference type="OrthoDB" id="3720945at2"/>
<proteinExistence type="predicted"/>
<dbReference type="GO" id="GO:0015833">
    <property type="term" value="P:peptide transport"/>
    <property type="evidence" value="ECO:0007669"/>
    <property type="project" value="TreeGrafter"/>
</dbReference>
<dbReference type="AlphaFoldDB" id="A0A540VG27"/>
<dbReference type="Proteomes" id="UP000317371">
    <property type="component" value="Unassembled WGS sequence"/>
</dbReference>
<gene>
    <name evidence="4" type="ORF">FKZ61_11290</name>
</gene>
<dbReference type="EMBL" id="VIGC01000012">
    <property type="protein sequence ID" value="TQE95697.1"/>
    <property type="molecule type" value="Genomic_DNA"/>
</dbReference>
<evidence type="ECO:0000313" key="4">
    <source>
        <dbReference type="EMBL" id="TQE95697.1"/>
    </source>
</evidence>
<feature type="region of interest" description="Disordered" evidence="2">
    <location>
        <begin position="46"/>
        <end position="75"/>
    </location>
</feature>
<dbReference type="PANTHER" id="PTHR30290">
    <property type="entry name" value="PERIPLASMIC BINDING COMPONENT OF ABC TRANSPORTER"/>
    <property type="match status" value="1"/>
</dbReference>
<dbReference type="InParanoid" id="A0A540VG27"/>
<dbReference type="GO" id="GO:1904680">
    <property type="term" value="F:peptide transmembrane transporter activity"/>
    <property type="evidence" value="ECO:0007669"/>
    <property type="project" value="TreeGrafter"/>
</dbReference>
<evidence type="ECO:0000256" key="2">
    <source>
        <dbReference type="SAM" id="MobiDB-lite"/>
    </source>
</evidence>
<comment type="subcellular location">
    <subcellularLocation>
        <location evidence="1">Cell membrane</location>
        <topology evidence="1">Lipid-anchor</topology>
    </subcellularLocation>
</comment>
<evidence type="ECO:0000313" key="5">
    <source>
        <dbReference type="Proteomes" id="UP000317371"/>
    </source>
</evidence>
<dbReference type="Pfam" id="PF00496">
    <property type="entry name" value="SBP_bac_5"/>
    <property type="match status" value="1"/>
</dbReference>
<dbReference type="InterPro" id="IPR039424">
    <property type="entry name" value="SBP_5"/>
</dbReference>
<accession>A0A540VG27</accession>
<dbReference type="PANTHER" id="PTHR30290:SF62">
    <property type="entry name" value="OLIGOPEPTIDE ABC TRANSPORTER, PERIPLASMIC OLIGOPEPTIDE-BINDING PROTEIN"/>
    <property type="match status" value="1"/>
</dbReference>
<evidence type="ECO:0000259" key="3">
    <source>
        <dbReference type="Pfam" id="PF00496"/>
    </source>
</evidence>
<dbReference type="InterPro" id="IPR000914">
    <property type="entry name" value="SBP_5_dom"/>
</dbReference>
<sequence>MVGCMKKETEGGGAMKKISRGWSRHVGLVVTMLGLIALLAACGAPAPPGSDAAQPPGDAASAPADAGQQEAATAAVGNPHEAPMLQELVAAGELPPLSERLPKEPLVVEPVERIGKYGGTWRTALMGGQDNAWLVRTISYDHLVRWDRQWTTVEPNIAKEVVPNEDASEYTFYLREGMKWSDGEPFTADDIVFWWEDIAMNAELSPGGPPSWMKVGDADPSVEKVDDYTVVFKFPVPNGLLLQNLATPSGDTPTRYPKHYCQQFHARYNPDGIDALIQEAGATDWVNLFQLKCDGVPGTPYDARWQNSELPTLKAWRLTTAYGAGTQVVAERNPYYWKVDPEGNQLPYIDRVVYDVLEDREVLLLKVLNGEIDMMARHFNTNDNKAVLADNMEAGNYRFFETRSGGNTLGLMFNLNHKDPRMRAIFQDKNFRIAMSHAINRQEIIDVIFVGQGEPMNNAMDKTSIPELYDEEMYTMYTEFDPELAREYLAKAGITEIGPDGYYLGPDGEPFSFVVQTTQAFGHSDIAEMVVQNWQDLGIHAELAVLDRSLLYTRKDTNDFDVHVWGAGGSSSVFLDPRHFVPVTSESAYAMAWYTWYVNPSGVGALVPPEEPPDIVKHQMALYDQIKATGDYQKQLELMKEILAIAKDQFYVIGISSSPPGYGIVKNNFHNVPESMPGSWQYPTPAPTNPEQYFIE</sequence>
<dbReference type="Gene3D" id="3.10.105.10">
    <property type="entry name" value="Dipeptide-binding Protein, Domain 3"/>
    <property type="match status" value="1"/>
</dbReference>
<dbReference type="CDD" id="cd08500">
    <property type="entry name" value="PBP2_NikA_DppA_OppA_like_4"/>
    <property type="match status" value="1"/>
</dbReference>
<reference evidence="4 5" key="1">
    <citation type="submission" date="2019-06" db="EMBL/GenBank/DDBJ databases">
        <title>Genome sequence of Litorilinea aerophila BAA-2444.</title>
        <authorList>
            <person name="Maclea K.S."/>
            <person name="Maurais E.G."/>
            <person name="Iannazzi L.C."/>
        </authorList>
    </citation>
    <scope>NUCLEOTIDE SEQUENCE [LARGE SCALE GENOMIC DNA]</scope>
    <source>
        <strain evidence="4 5">ATCC BAA-2444</strain>
    </source>
</reference>
<dbReference type="Gene3D" id="3.40.190.10">
    <property type="entry name" value="Periplasmic binding protein-like II"/>
    <property type="match status" value="1"/>
</dbReference>
<dbReference type="GO" id="GO:0005886">
    <property type="term" value="C:plasma membrane"/>
    <property type="evidence" value="ECO:0007669"/>
    <property type="project" value="UniProtKB-SubCell"/>
</dbReference>
<feature type="domain" description="Solute-binding protein family 5" evidence="3">
    <location>
        <begin position="152"/>
        <end position="571"/>
    </location>
</feature>
<comment type="caution">
    <text evidence="4">The sequence shown here is derived from an EMBL/GenBank/DDBJ whole genome shotgun (WGS) entry which is preliminary data.</text>
</comment>
<name>A0A540VG27_9CHLR</name>
<protein>
    <submittedName>
        <fullName evidence="4">ABC transporter substrate-binding protein</fullName>
    </submittedName>
</protein>
<dbReference type="SUPFAM" id="SSF53850">
    <property type="entry name" value="Periplasmic binding protein-like II"/>
    <property type="match status" value="1"/>
</dbReference>
<dbReference type="PROSITE" id="PS01040">
    <property type="entry name" value="SBP_BACTERIAL_5"/>
    <property type="match status" value="1"/>
</dbReference>
<dbReference type="InterPro" id="IPR023765">
    <property type="entry name" value="SBP_5_CS"/>
</dbReference>
<evidence type="ECO:0000256" key="1">
    <source>
        <dbReference type="ARBA" id="ARBA00004193"/>
    </source>
</evidence>